<dbReference type="PANTHER" id="PTHR34353:SF2">
    <property type="entry name" value="CRISPR-ASSOCIATED ENDONUCLEASE CAS1 1"/>
    <property type="match status" value="1"/>
</dbReference>
<dbReference type="InterPro" id="IPR042206">
    <property type="entry name" value="CRISPR-assoc_Cas1_C"/>
</dbReference>
<dbReference type="HAMAP" id="MF_01470">
    <property type="entry name" value="Cas1"/>
    <property type="match status" value="1"/>
</dbReference>
<dbReference type="GO" id="GO:0004527">
    <property type="term" value="F:exonuclease activity"/>
    <property type="evidence" value="ECO:0007669"/>
    <property type="project" value="UniProtKB-KW"/>
</dbReference>
<keyword evidence="9 14" id="KW-0051">Antiviral defense</keyword>
<dbReference type="Pfam" id="PF01867">
    <property type="entry name" value="Cas_Cas1"/>
    <property type="match status" value="1"/>
</dbReference>
<evidence type="ECO:0000259" key="15">
    <source>
        <dbReference type="Pfam" id="PF01930"/>
    </source>
</evidence>
<keyword evidence="6 14" id="KW-0460">Magnesium</keyword>
<dbReference type="Pfam" id="PF01930">
    <property type="entry name" value="Cas_Cas4"/>
    <property type="match status" value="1"/>
</dbReference>
<keyword evidence="10 14" id="KW-0238">DNA-binding</keyword>
<dbReference type="Gene3D" id="1.20.120.920">
    <property type="entry name" value="CRISPR-associated endonuclease Cas1, C-terminal domain"/>
    <property type="match status" value="1"/>
</dbReference>
<feature type="binding site" evidence="14">
    <location>
        <position position="462"/>
    </location>
    <ligand>
        <name>Mn(2+)</name>
        <dbReference type="ChEBI" id="CHEBI:29035"/>
    </ligand>
</feature>
<keyword evidence="8" id="KW-0411">Iron-sulfur</keyword>
<feature type="binding site" evidence="14">
    <location>
        <position position="447"/>
    </location>
    <ligand>
        <name>Mn(2+)</name>
        <dbReference type="ChEBI" id="CHEBI:29035"/>
    </ligand>
</feature>
<dbReference type="InterPro" id="IPR002729">
    <property type="entry name" value="CRISPR-assoc_Cas1"/>
</dbReference>
<evidence type="ECO:0000256" key="6">
    <source>
        <dbReference type="ARBA" id="ARBA00022842"/>
    </source>
</evidence>
<evidence type="ECO:0000256" key="3">
    <source>
        <dbReference type="ARBA" id="ARBA00022759"/>
    </source>
</evidence>
<dbReference type="EC" id="3.1.-.-" evidence="14"/>
<dbReference type="NCBIfam" id="TIGR00372">
    <property type="entry name" value="cas4"/>
    <property type="match status" value="1"/>
</dbReference>
<evidence type="ECO:0000256" key="8">
    <source>
        <dbReference type="ARBA" id="ARBA00023014"/>
    </source>
</evidence>
<dbReference type="CDD" id="cd09634">
    <property type="entry name" value="Cas1_I-II-III"/>
    <property type="match status" value="1"/>
</dbReference>
<feature type="binding site" evidence="14">
    <location>
        <position position="377"/>
    </location>
    <ligand>
        <name>Mn(2+)</name>
        <dbReference type="ChEBI" id="CHEBI:29035"/>
    </ligand>
</feature>
<protein>
    <recommendedName>
        <fullName evidence="14">CRISPR-associated endonuclease Cas1</fullName>
        <ecNumber evidence="14">3.1.-.-</ecNumber>
    </recommendedName>
</protein>
<keyword evidence="4 14" id="KW-0378">Hydrolase</keyword>
<comment type="catalytic activity">
    <reaction evidence="12">
        <text>exonucleolytic cleavage in the 5'- to 3'-direction to yield nucleoside 3'-phosphates.</text>
        <dbReference type="EC" id="3.1.12.1"/>
    </reaction>
</comment>
<dbReference type="Gene3D" id="3.100.10.20">
    <property type="entry name" value="CRISPR-associated endonuclease Cas1, N-terminal domain"/>
    <property type="match status" value="1"/>
</dbReference>
<comment type="caution">
    <text evidence="16">The sequence shown here is derived from an EMBL/GenBank/DDBJ whole genome shotgun (WGS) entry which is preliminary data.</text>
</comment>
<keyword evidence="11 14" id="KW-0464">Manganese</keyword>
<organism evidence="16 17">
    <name type="scientific">Laceyella sediminis</name>
    <dbReference type="NCBI Taxonomy" id="573074"/>
    <lineage>
        <taxon>Bacteria</taxon>
        <taxon>Bacillati</taxon>
        <taxon>Bacillota</taxon>
        <taxon>Bacilli</taxon>
        <taxon>Bacillales</taxon>
        <taxon>Thermoactinomycetaceae</taxon>
        <taxon>Laceyella</taxon>
    </lineage>
</organism>
<evidence type="ECO:0000256" key="1">
    <source>
        <dbReference type="ARBA" id="ARBA00022722"/>
    </source>
</evidence>
<keyword evidence="5 16" id="KW-0269">Exonuclease</keyword>
<feature type="domain" description="DUF83" evidence="15">
    <location>
        <begin position="8"/>
        <end position="200"/>
    </location>
</feature>
<evidence type="ECO:0000313" key="17">
    <source>
        <dbReference type="Proteomes" id="UP000238836"/>
    </source>
</evidence>
<keyword evidence="2 14" id="KW-0479">Metal-binding</keyword>
<evidence type="ECO:0000256" key="7">
    <source>
        <dbReference type="ARBA" id="ARBA00023004"/>
    </source>
</evidence>
<accession>A0ABX5EVM7</accession>
<evidence type="ECO:0000256" key="11">
    <source>
        <dbReference type="ARBA" id="ARBA00023211"/>
    </source>
</evidence>
<dbReference type="InterPro" id="IPR013343">
    <property type="entry name" value="CRISPR-assoc_prot_Cas4"/>
</dbReference>
<evidence type="ECO:0000256" key="12">
    <source>
        <dbReference type="ARBA" id="ARBA00033996"/>
    </source>
</evidence>
<comment type="function">
    <text evidence="14">CRISPR (clustered regularly interspaced short palindromic repeat), is an adaptive immune system that provides protection against mobile genetic elements (viruses, transposable elements and conjugative plasmids). CRISPR clusters contain spacers, sequences complementary to antecedent mobile elements, and target invading nucleic acids. CRISPR clusters are transcribed and processed into CRISPR RNA (crRNA). Acts as a dsDNA endonuclease. Involved in the integration of spacer DNA into the CRISPR cassette.</text>
</comment>
<dbReference type="PANTHER" id="PTHR34353">
    <property type="entry name" value="CRISPR-ASSOCIATED ENDONUCLEASE CAS1 1"/>
    <property type="match status" value="1"/>
</dbReference>
<evidence type="ECO:0000256" key="13">
    <source>
        <dbReference type="ARBA" id="ARBA00038592"/>
    </source>
</evidence>
<evidence type="ECO:0000256" key="10">
    <source>
        <dbReference type="ARBA" id="ARBA00023125"/>
    </source>
</evidence>
<evidence type="ECO:0000256" key="9">
    <source>
        <dbReference type="ARBA" id="ARBA00023118"/>
    </source>
</evidence>
<proteinExistence type="inferred from homology"/>
<comment type="similarity">
    <text evidence="14">Belongs to the CRISPR-associated endonuclease Cas1 family.</text>
</comment>
<dbReference type="EMBL" id="PVTZ01000002">
    <property type="protein sequence ID" value="PRZ16635.1"/>
    <property type="molecule type" value="Genomic_DNA"/>
</dbReference>
<evidence type="ECO:0000313" key="16">
    <source>
        <dbReference type="EMBL" id="PRZ16635.1"/>
    </source>
</evidence>
<gene>
    <name evidence="14" type="primary">cas1</name>
    <name evidence="16" type="ORF">CLV36_102348</name>
</gene>
<evidence type="ECO:0000256" key="14">
    <source>
        <dbReference type="HAMAP-Rule" id="MF_01470"/>
    </source>
</evidence>
<evidence type="ECO:0000256" key="5">
    <source>
        <dbReference type="ARBA" id="ARBA00022839"/>
    </source>
</evidence>
<keyword evidence="1 14" id="KW-0540">Nuclease</keyword>
<comment type="subunit">
    <text evidence="13 14">Homodimer, forms a heterotetramer with a Cas2 homodimer.</text>
</comment>
<keyword evidence="7" id="KW-0408">Iron</keyword>
<dbReference type="InterPro" id="IPR011604">
    <property type="entry name" value="PDDEXK-like_dom_sf"/>
</dbReference>
<keyword evidence="3 14" id="KW-0255">Endonuclease</keyword>
<sequence>MEPIPVRMLNEVQYCERLFYLMHVQGLFEENADTIEGSMQHRRSEKRSRVKQQVSENFWDLTPQSLHLGDPSLNLVGKLDAISHEDGTWAPIEWKHSSAPDSSHVFYVGGFALSGVAWPNDQIQLCAQALLLQANGYDSNHGYLYYRGNKKRVRIDFTEGLISATKYCIDRARSLQSSEIPKPLVDSNKCFRCSLNYLCLPDETHYLMGSNSNIRRIVPDRVDGGVLYVSEHGSRLSKSGESLIIKNKNGEEVEAVPIKDLVHVTIMGNVQCSTQLLHTLMYNGIAVSYLTSHGRLIGVSSPLSTKNIQLRSKQFLRLQHPETALKLAQWIVQAKIHNQRTILRRNGKASKEVMSQLMDLKKRALVTKNLAELLGIEGLASKYYFSAFPSMLKSGLIQAEEIMNGRNRRPPKDPINAMLSLGYTLLLRDMIAVCAGVGLDSHFGFFHQEVPGRPSLALDLMETFRPIIVDSVVIKAWNTKQIQLEDFYIGDDSCLLKKSGRQAFFRAYEQRMNELITHPTFGYKVSYRRILDVETRLFSRFLEGELQVYRPLMTR</sequence>
<dbReference type="NCBIfam" id="TIGR00287">
    <property type="entry name" value="cas1"/>
    <property type="match status" value="1"/>
</dbReference>
<dbReference type="InterPro" id="IPR050646">
    <property type="entry name" value="Cas1"/>
</dbReference>
<comment type="cofactor">
    <cofactor evidence="14">
        <name>Mg(2+)</name>
        <dbReference type="ChEBI" id="CHEBI:18420"/>
    </cofactor>
    <cofactor evidence="14">
        <name>Mn(2+)</name>
        <dbReference type="ChEBI" id="CHEBI:29035"/>
    </cofactor>
</comment>
<keyword evidence="17" id="KW-1185">Reference proteome</keyword>
<dbReference type="Gene3D" id="3.90.320.10">
    <property type="match status" value="1"/>
</dbReference>
<dbReference type="InterPro" id="IPR042211">
    <property type="entry name" value="CRISPR-assoc_Cas1_N"/>
</dbReference>
<dbReference type="InterPro" id="IPR022765">
    <property type="entry name" value="Dna2/Cas4_DUF83"/>
</dbReference>
<reference evidence="16 17" key="1">
    <citation type="submission" date="2018-03" db="EMBL/GenBank/DDBJ databases">
        <title>Genomic Encyclopedia of Archaeal and Bacterial Type Strains, Phase II (KMG-II): from individual species to whole genera.</title>
        <authorList>
            <person name="Goeker M."/>
        </authorList>
    </citation>
    <scope>NUCLEOTIDE SEQUENCE [LARGE SCALE GENOMIC DNA]</scope>
    <source>
        <strain evidence="16 17">RHA1</strain>
    </source>
</reference>
<name>A0ABX5EVM7_9BACL</name>
<evidence type="ECO:0000256" key="4">
    <source>
        <dbReference type="ARBA" id="ARBA00022801"/>
    </source>
</evidence>
<dbReference type="Proteomes" id="UP000238836">
    <property type="component" value="Unassembled WGS sequence"/>
</dbReference>
<evidence type="ECO:0000256" key="2">
    <source>
        <dbReference type="ARBA" id="ARBA00022723"/>
    </source>
</evidence>